<comment type="subcellular location">
    <subcellularLocation>
        <location evidence="1">Mitochondrion</location>
    </subcellularLocation>
</comment>
<dbReference type="Pfam" id="PF25455">
    <property type="entry name" value="Beta-barrel_CAF17_C"/>
    <property type="match status" value="1"/>
</dbReference>
<dbReference type="PANTHER" id="PTHR22602">
    <property type="entry name" value="TRANSFERASE CAF17, MITOCHONDRIAL-RELATED"/>
    <property type="match status" value="1"/>
</dbReference>
<protein>
    <submittedName>
        <fullName evidence="5">Unannotated protein</fullName>
    </submittedName>
</protein>
<dbReference type="InterPro" id="IPR017703">
    <property type="entry name" value="YgfZ/GCV_T_CS"/>
</dbReference>
<dbReference type="SUPFAM" id="SSF101790">
    <property type="entry name" value="Aminomethyltransferase beta-barrel domain"/>
    <property type="match status" value="1"/>
</dbReference>
<gene>
    <name evidence="5" type="ORF">UFOPK2242_00126</name>
</gene>
<evidence type="ECO:0000256" key="2">
    <source>
        <dbReference type="ARBA" id="ARBA00022946"/>
    </source>
</evidence>
<evidence type="ECO:0000256" key="1">
    <source>
        <dbReference type="ARBA" id="ARBA00004173"/>
    </source>
</evidence>
<dbReference type="InterPro" id="IPR057460">
    <property type="entry name" value="CAF17_C"/>
</dbReference>
<dbReference type="InterPro" id="IPR027266">
    <property type="entry name" value="TrmE/GcvT-like"/>
</dbReference>
<sequence length="222" mass="24032">MNHKDVVRVTGADTWSFLQSLLSQDVLGMEQGERRSALMLTPQGKVEVLLGVVREGDDALLDTDAGWGEALKDVLSRYKIRTAVEVNLESLGEPPDASSELERIREGTPRMGFDLDSAVIPQEAALEIESVSFTKGCFVGQELVCRIDSRGHVNRHLRLITNSSGITLVKGESLLQDGKVVGEVTSSAPGFALGYVRREVEIGSTLEVSGTVVKVLERPVAT</sequence>
<organism evidence="5">
    <name type="scientific">freshwater metagenome</name>
    <dbReference type="NCBI Taxonomy" id="449393"/>
    <lineage>
        <taxon>unclassified sequences</taxon>
        <taxon>metagenomes</taxon>
        <taxon>ecological metagenomes</taxon>
    </lineage>
</organism>
<evidence type="ECO:0000259" key="4">
    <source>
        <dbReference type="Pfam" id="PF25455"/>
    </source>
</evidence>
<dbReference type="InterPro" id="IPR045179">
    <property type="entry name" value="YgfZ/GcvT"/>
</dbReference>
<dbReference type="NCBIfam" id="TIGR03317">
    <property type="entry name" value="ygfZ_signature"/>
    <property type="match status" value="1"/>
</dbReference>
<keyword evidence="2" id="KW-0809">Transit peptide</keyword>
<dbReference type="GO" id="GO:0005739">
    <property type="term" value="C:mitochondrion"/>
    <property type="evidence" value="ECO:0007669"/>
    <property type="project" value="UniProtKB-SubCell"/>
</dbReference>
<dbReference type="Gene3D" id="3.30.1360.120">
    <property type="entry name" value="Probable tRNA modification gtpase trme, domain 1"/>
    <property type="match status" value="2"/>
</dbReference>
<dbReference type="PANTHER" id="PTHR22602:SF0">
    <property type="entry name" value="TRANSFERASE CAF17, MITOCHONDRIAL-RELATED"/>
    <property type="match status" value="1"/>
</dbReference>
<dbReference type="InterPro" id="IPR029043">
    <property type="entry name" value="GcvT/YgfZ_C"/>
</dbReference>
<reference evidence="5" key="1">
    <citation type="submission" date="2020-05" db="EMBL/GenBank/DDBJ databases">
        <authorList>
            <person name="Chiriac C."/>
            <person name="Salcher M."/>
            <person name="Ghai R."/>
            <person name="Kavagutti S V."/>
        </authorList>
    </citation>
    <scope>NUCLEOTIDE SEQUENCE</scope>
</reference>
<evidence type="ECO:0000313" key="5">
    <source>
        <dbReference type="EMBL" id="CAB4646040.1"/>
    </source>
</evidence>
<dbReference type="SUPFAM" id="SSF103025">
    <property type="entry name" value="Folate-binding domain"/>
    <property type="match status" value="1"/>
</dbReference>
<feature type="domain" description="CAF17 C-terminal" evidence="4">
    <location>
        <begin position="171"/>
        <end position="215"/>
    </location>
</feature>
<dbReference type="EMBL" id="CAEZWM010000006">
    <property type="protein sequence ID" value="CAB4646040.1"/>
    <property type="molecule type" value="Genomic_DNA"/>
</dbReference>
<accession>A0A6J6K8M8</accession>
<proteinExistence type="predicted"/>
<evidence type="ECO:0000256" key="3">
    <source>
        <dbReference type="ARBA" id="ARBA00023128"/>
    </source>
</evidence>
<dbReference type="AlphaFoldDB" id="A0A6J6K8M8"/>
<dbReference type="GO" id="GO:0016226">
    <property type="term" value="P:iron-sulfur cluster assembly"/>
    <property type="evidence" value="ECO:0007669"/>
    <property type="project" value="TreeGrafter"/>
</dbReference>
<name>A0A6J6K8M8_9ZZZZ</name>
<keyword evidence="3" id="KW-0496">Mitochondrion</keyword>